<dbReference type="EMBL" id="FQUZ01000024">
    <property type="protein sequence ID" value="SHF48559.1"/>
    <property type="molecule type" value="Genomic_DNA"/>
</dbReference>
<keyword evidence="5" id="KW-0808">Transferase</keyword>
<evidence type="ECO:0000256" key="9">
    <source>
        <dbReference type="ARBA" id="ARBA00023012"/>
    </source>
</evidence>
<dbReference type="PROSITE" id="PS50885">
    <property type="entry name" value="HAMP"/>
    <property type="match status" value="1"/>
</dbReference>
<dbReference type="InterPro" id="IPR003594">
    <property type="entry name" value="HATPase_dom"/>
</dbReference>
<evidence type="ECO:0000256" key="2">
    <source>
        <dbReference type="ARBA" id="ARBA00004370"/>
    </source>
</evidence>
<comment type="subcellular location">
    <subcellularLocation>
        <location evidence="2">Membrane</location>
    </subcellularLocation>
</comment>
<dbReference type="OrthoDB" id="8807260at2"/>
<dbReference type="InterPro" id="IPR003661">
    <property type="entry name" value="HisK_dim/P_dom"/>
</dbReference>
<comment type="catalytic activity">
    <reaction evidence="1">
        <text>ATP + protein L-histidine = ADP + protein N-phospho-L-histidine.</text>
        <dbReference type="EC" id="2.7.13.3"/>
    </reaction>
</comment>
<dbReference type="Pfam" id="PF02518">
    <property type="entry name" value="HATPase_c"/>
    <property type="match status" value="1"/>
</dbReference>
<gene>
    <name evidence="13" type="ORF">SAMN02745117_02046</name>
</gene>
<evidence type="ECO:0000256" key="8">
    <source>
        <dbReference type="ARBA" id="ARBA00022989"/>
    </source>
</evidence>
<keyword evidence="6 10" id="KW-0812">Transmembrane</keyword>
<dbReference type="InterPro" id="IPR050428">
    <property type="entry name" value="TCS_sensor_his_kinase"/>
</dbReference>
<dbReference type="CDD" id="cd00082">
    <property type="entry name" value="HisKA"/>
    <property type="match status" value="1"/>
</dbReference>
<dbReference type="GO" id="GO:0005886">
    <property type="term" value="C:plasma membrane"/>
    <property type="evidence" value="ECO:0007669"/>
    <property type="project" value="TreeGrafter"/>
</dbReference>
<dbReference type="Gene3D" id="1.10.287.130">
    <property type="match status" value="1"/>
</dbReference>
<dbReference type="SUPFAM" id="SSF55874">
    <property type="entry name" value="ATPase domain of HSP90 chaperone/DNA topoisomerase II/histidine kinase"/>
    <property type="match status" value="1"/>
</dbReference>
<keyword evidence="9" id="KW-0902">Two-component regulatory system</keyword>
<dbReference type="SMART" id="SM00387">
    <property type="entry name" value="HATPase_c"/>
    <property type="match status" value="1"/>
</dbReference>
<dbReference type="InterPro" id="IPR036097">
    <property type="entry name" value="HisK_dim/P_sf"/>
</dbReference>
<dbReference type="Gene3D" id="3.30.565.10">
    <property type="entry name" value="Histidine kinase-like ATPase, C-terminal domain"/>
    <property type="match status" value="1"/>
</dbReference>
<organism evidence="13 14">
    <name type="scientific">Lampropedia hyalina DSM 16112</name>
    <dbReference type="NCBI Taxonomy" id="1122156"/>
    <lineage>
        <taxon>Bacteria</taxon>
        <taxon>Pseudomonadati</taxon>
        <taxon>Pseudomonadota</taxon>
        <taxon>Betaproteobacteria</taxon>
        <taxon>Burkholderiales</taxon>
        <taxon>Comamonadaceae</taxon>
        <taxon>Lampropedia</taxon>
    </lineage>
</organism>
<feature type="domain" description="Histidine kinase" evidence="11">
    <location>
        <begin position="222"/>
        <end position="443"/>
    </location>
</feature>
<dbReference type="STRING" id="1122156.SAMN02745117_02046"/>
<evidence type="ECO:0000259" key="11">
    <source>
        <dbReference type="PROSITE" id="PS50109"/>
    </source>
</evidence>
<evidence type="ECO:0000256" key="7">
    <source>
        <dbReference type="ARBA" id="ARBA00022777"/>
    </source>
</evidence>
<keyword evidence="8 10" id="KW-1133">Transmembrane helix</keyword>
<dbReference type="SUPFAM" id="SSF47384">
    <property type="entry name" value="Homodimeric domain of signal transducing histidine kinase"/>
    <property type="match status" value="1"/>
</dbReference>
<dbReference type="InterPro" id="IPR005467">
    <property type="entry name" value="His_kinase_dom"/>
</dbReference>
<evidence type="ECO:0000256" key="4">
    <source>
        <dbReference type="ARBA" id="ARBA00022553"/>
    </source>
</evidence>
<dbReference type="PANTHER" id="PTHR45436">
    <property type="entry name" value="SENSOR HISTIDINE KINASE YKOH"/>
    <property type="match status" value="1"/>
</dbReference>
<feature type="domain" description="HAMP" evidence="12">
    <location>
        <begin position="163"/>
        <end position="214"/>
    </location>
</feature>
<keyword evidence="14" id="KW-1185">Reference proteome</keyword>
<dbReference type="AlphaFoldDB" id="A0A1M5C1E6"/>
<reference evidence="13 14" key="1">
    <citation type="submission" date="2016-11" db="EMBL/GenBank/DDBJ databases">
        <authorList>
            <person name="Jaros S."/>
            <person name="Januszkiewicz K."/>
            <person name="Wedrychowicz H."/>
        </authorList>
    </citation>
    <scope>NUCLEOTIDE SEQUENCE [LARGE SCALE GENOMIC DNA]</scope>
    <source>
        <strain evidence="13 14">DSM 16112</strain>
    </source>
</reference>
<keyword evidence="7 13" id="KW-0418">Kinase</keyword>
<evidence type="ECO:0000313" key="14">
    <source>
        <dbReference type="Proteomes" id="UP000184327"/>
    </source>
</evidence>
<dbReference type="RefSeq" id="WP_073356585.1">
    <property type="nucleotide sequence ID" value="NZ_FQUZ01000024.1"/>
</dbReference>
<proteinExistence type="predicted"/>
<protein>
    <recommendedName>
        <fullName evidence="3">histidine kinase</fullName>
        <ecNumber evidence="3">2.7.13.3</ecNumber>
    </recommendedName>
</protein>
<evidence type="ECO:0000256" key="10">
    <source>
        <dbReference type="SAM" id="Phobius"/>
    </source>
</evidence>
<evidence type="ECO:0000256" key="1">
    <source>
        <dbReference type="ARBA" id="ARBA00000085"/>
    </source>
</evidence>
<accession>A0A1M5C1E6</accession>
<dbReference type="PROSITE" id="PS50109">
    <property type="entry name" value="HIS_KIN"/>
    <property type="match status" value="1"/>
</dbReference>
<dbReference type="InterPro" id="IPR036890">
    <property type="entry name" value="HATPase_C_sf"/>
</dbReference>
<dbReference type="EC" id="2.7.13.3" evidence="3"/>
<keyword evidence="10" id="KW-0472">Membrane</keyword>
<evidence type="ECO:0000256" key="5">
    <source>
        <dbReference type="ARBA" id="ARBA00022679"/>
    </source>
</evidence>
<dbReference type="Pfam" id="PF00512">
    <property type="entry name" value="HisKA"/>
    <property type="match status" value="1"/>
</dbReference>
<evidence type="ECO:0000259" key="12">
    <source>
        <dbReference type="PROSITE" id="PS50885"/>
    </source>
</evidence>
<feature type="transmembrane region" description="Helical" evidence="10">
    <location>
        <begin position="12"/>
        <end position="34"/>
    </location>
</feature>
<keyword evidence="4" id="KW-0597">Phosphoprotein</keyword>
<evidence type="ECO:0000256" key="3">
    <source>
        <dbReference type="ARBA" id="ARBA00012438"/>
    </source>
</evidence>
<evidence type="ECO:0000313" key="13">
    <source>
        <dbReference type="EMBL" id="SHF48559.1"/>
    </source>
</evidence>
<dbReference type="GO" id="GO:0000155">
    <property type="term" value="F:phosphorelay sensor kinase activity"/>
    <property type="evidence" value="ECO:0007669"/>
    <property type="project" value="InterPro"/>
</dbReference>
<dbReference type="Proteomes" id="UP000184327">
    <property type="component" value="Unassembled WGS sequence"/>
</dbReference>
<name>A0A1M5C1E6_9BURK</name>
<dbReference type="SMART" id="SM00388">
    <property type="entry name" value="HisKA"/>
    <property type="match status" value="1"/>
</dbReference>
<sequence length="450" mass="50130">MKTRKSLRWRITLVLTCLISLAVCLAAILTYGVYLHMEKSMMKKLVQTESARLVSRVTRFGGHWEHPFERDMGPSMYAWAESDHVRAESMPPVLRELPVGLHELDQGDSIWHVAVAEAMDGNLYVLYDSVVVRQQMREFTYALMGIVLGCSVLSLLVSRTVARWLTTPLNVLAERLERWAPSAPDAALSPHANEADRLMDAFNRVQHQVDASIADQREFSANLHHEIRTPLTVIRSDAELMLTHCVSDPAAVNLRLERIVRCVQEIDQSLESTFSIACARFEDKTPVSLHACVDDIIESLELEAGKAGLHFVNAVPPTQQEDLSHHALLTVMRNIMRNAVLHAAPAELVIESVPHGLSFTDSGAGIAPAELSNIFDRYFSNRRADQLQRRERDGHTPAEANQTGLGLAIAKRVCVMQGWSLEVASPVAEGRGTRFTLLFRQATLPPQTAP</sequence>
<dbReference type="Gene3D" id="6.10.340.10">
    <property type="match status" value="1"/>
</dbReference>
<dbReference type="InterPro" id="IPR003660">
    <property type="entry name" value="HAMP_dom"/>
</dbReference>
<dbReference type="PANTHER" id="PTHR45436:SF16">
    <property type="entry name" value="HISTIDINE KINASE"/>
    <property type="match status" value="1"/>
</dbReference>
<evidence type="ECO:0000256" key="6">
    <source>
        <dbReference type="ARBA" id="ARBA00022692"/>
    </source>
</evidence>